<reference evidence="2" key="1">
    <citation type="submission" date="2025-08" db="UniProtKB">
        <authorList>
            <consortium name="RefSeq"/>
        </authorList>
    </citation>
    <scope>IDENTIFICATION</scope>
</reference>
<dbReference type="RefSeq" id="XP_073898564.1">
    <property type="nucleotide sequence ID" value="XM_074042463.1"/>
</dbReference>
<sequence>MGWQPHCNTSAYCKSHRPGGASPARNPLRISYTPLQSGGLCPGEVPGSTVKMVTQKIIQMGCKCCKIIHSYLFDPVQVPSPGYVNEVSSYKLEEDDTVKLKGTQSSEVLVQKNALPSGGLRRTESKGRTAGLPRQGPLPQEDTGGGHCVDKPGVSINGISPIAILQPNKNPKLQQGDGCSWVNTTDNIHPTQSFLEGEVIRKQDCALPTSEDTQVTQNGQSRAPSEAASPTLAIPDHVLHIPDPDYPQLWSPTVDSVDHEENCLSKNHPEGEPLAGTYPEVGEHGLNLPFPKKRSWDSLNKTVTTEALSVYSEEEGPAHAVPTVNSTNEQEGSHGSDGDREGEVEDEDAAVAEALAALEAATAGEDVDDAD</sequence>
<keyword evidence="1" id="KW-1185">Reference proteome</keyword>
<proteinExistence type="predicted"/>
<name>A0AC58K0W1_CASCN</name>
<keyword evidence="2" id="KW-0418">Kinase</keyword>
<keyword evidence="2" id="KW-0808">Transferase</keyword>
<organism evidence="1 2">
    <name type="scientific">Castor canadensis</name>
    <name type="common">American beaver</name>
    <dbReference type="NCBI Taxonomy" id="51338"/>
    <lineage>
        <taxon>Eukaryota</taxon>
        <taxon>Metazoa</taxon>
        <taxon>Chordata</taxon>
        <taxon>Craniata</taxon>
        <taxon>Vertebrata</taxon>
        <taxon>Euteleostomi</taxon>
        <taxon>Mammalia</taxon>
        <taxon>Eutheria</taxon>
        <taxon>Euarchontoglires</taxon>
        <taxon>Glires</taxon>
        <taxon>Rodentia</taxon>
        <taxon>Castorimorpha</taxon>
        <taxon>Castoridae</taxon>
        <taxon>Castor</taxon>
    </lineage>
</organism>
<evidence type="ECO:0000313" key="2">
    <source>
        <dbReference type="RefSeq" id="XP_073898564.1"/>
    </source>
</evidence>
<accession>A0AC58K0W1</accession>
<dbReference type="Proteomes" id="UP001732720">
    <property type="component" value="Chromosome 9"/>
</dbReference>
<evidence type="ECO:0000313" key="1">
    <source>
        <dbReference type="Proteomes" id="UP001732720"/>
    </source>
</evidence>
<gene>
    <name evidence="2" type="primary">Pgcka1</name>
</gene>
<protein>
    <submittedName>
        <fullName evidence="2">PDCD10 and GCKIII kinases-associated protein 1 isoform X1</fullName>
    </submittedName>
</protein>